<evidence type="ECO:0000313" key="1">
    <source>
        <dbReference type="Proteomes" id="UP000492821"/>
    </source>
</evidence>
<protein>
    <submittedName>
        <fullName evidence="2">FTH domain-containing protein</fullName>
    </submittedName>
</protein>
<name>A0A7E4UUE0_PANRE</name>
<dbReference type="Proteomes" id="UP000492821">
    <property type="component" value="Unassembled WGS sequence"/>
</dbReference>
<keyword evidence="1" id="KW-1185">Reference proteome</keyword>
<reference evidence="2" key="2">
    <citation type="submission" date="2020-10" db="UniProtKB">
        <authorList>
            <consortium name="WormBaseParasite"/>
        </authorList>
    </citation>
    <scope>IDENTIFICATION</scope>
</reference>
<dbReference type="WBParaSite" id="Pan_g12880.t1">
    <property type="protein sequence ID" value="Pan_g12880.t1"/>
    <property type="gene ID" value="Pan_g12880"/>
</dbReference>
<organism evidence="1 2">
    <name type="scientific">Panagrellus redivivus</name>
    <name type="common">Microworm</name>
    <dbReference type="NCBI Taxonomy" id="6233"/>
    <lineage>
        <taxon>Eukaryota</taxon>
        <taxon>Metazoa</taxon>
        <taxon>Ecdysozoa</taxon>
        <taxon>Nematoda</taxon>
        <taxon>Chromadorea</taxon>
        <taxon>Rhabditida</taxon>
        <taxon>Tylenchina</taxon>
        <taxon>Panagrolaimomorpha</taxon>
        <taxon>Panagrolaimoidea</taxon>
        <taxon>Panagrolaimidae</taxon>
        <taxon>Panagrellus</taxon>
    </lineage>
</organism>
<evidence type="ECO:0000313" key="2">
    <source>
        <dbReference type="WBParaSite" id="Pan_g12880.t1"/>
    </source>
</evidence>
<dbReference type="AlphaFoldDB" id="A0A7E4UUE0"/>
<reference evidence="1" key="1">
    <citation type="journal article" date="2013" name="Genetics">
        <title>The draft genome and transcriptome of Panagrellus redivivus are shaped by the harsh demands of a free-living lifestyle.</title>
        <authorList>
            <person name="Srinivasan J."/>
            <person name="Dillman A.R."/>
            <person name="Macchietto M.G."/>
            <person name="Heikkinen L."/>
            <person name="Lakso M."/>
            <person name="Fracchia K.M."/>
            <person name="Antoshechkin I."/>
            <person name="Mortazavi A."/>
            <person name="Wong G."/>
            <person name="Sternberg P.W."/>
        </authorList>
    </citation>
    <scope>NUCLEOTIDE SEQUENCE [LARGE SCALE GENOMIC DNA]</scope>
    <source>
        <strain evidence="1">MT8872</strain>
    </source>
</reference>
<proteinExistence type="predicted"/>
<accession>A0A7E4UUE0</accession>
<sequence length="279" mass="32743">MDPNTLQIYIYDDYRVKALINEWKQLKSRFEAKAAKISKMSPTVKSMLILSLTQFMNRIKAAKLRMWHVLDYIFVVCTVYEHESIIYGLQHNPVLGSKLETTVDSVTSDIEVLLSKLKYIAHIPFKKLPYEFFLVALLPPDDLTKFKLAGKTANNYVEKRGMFACNLRVCRDNIDYKAAKKWHGPYTWKHVIHLMNASKNLQSVDLYNDMIIEAHEFDAFFAAFAESLHQHEHLFRIDLICFTLNAQLKHRCKEYVESRTNFKAFFPDDYVVIYKEPKL</sequence>